<dbReference type="OrthoDB" id="10494807at2759"/>
<gene>
    <name evidence="2" type="ORF">BG015_006534</name>
</gene>
<feature type="compositionally biased region" description="Polar residues" evidence="1">
    <location>
        <begin position="24"/>
        <end position="35"/>
    </location>
</feature>
<name>A0A9P5UUH7_9FUNG</name>
<reference evidence="2" key="1">
    <citation type="journal article" date="2020" name="Fungal Divers.">
        <title>Resolving the Mortierellaceae phylogeny through synthesis of multi-gene phylogenetics and phylogenomics.</title>
        <authorList>
            <person name="Vandepol N."/>
            <person name="Liber J."/>
            <person name="Desiro A."/>
            <person name="Na H."/>
            <person name="Kennedy M."/>
            <person name="Barry K."/>
            <person name="Grigoriev I.V."/>
            <person name="Miller A.N."/>
            <person name="O'Donnell K."/>
            <person name="Stajich J.E."/>
            <person name="Bonito G."/>
        </authorList>
    </citation>
    <scope>NUCLEOTIDE SEQUENCE</scope>
    <source>
        <strain evidence="2">NRRL 6426</strain>
    </source>
</reference>
<protein>
    <submittedName>
        <fullName evidence="2">Uncharacterized protein</fullName>
    </submittedName>
</protein>
<accession>A0A9P5UUH7</accession>
<proteinExistence type="predicted"/>
<evidence type="ECO:0000313" key="3">
    <source>
        <dbReference type="Proteomes" id="UP000748756"/>
    </source>
</evidence>
<dbReference type="AlphaFoldDB" id="A0A9P5UUH7"/>
<organism evidence="2 3">
    <name type="scientific">Linnemannia schmuckeri</name>
    <dbReference type="NCBI Taxonomy" id="64567"/>
    <lineage>
        <taxon>Eukaryota</taxon>
        <taxon>Fungi</taxon>
        <taxon>Fungi incertae sedis</taxon>
        <taxon>Mucoromycota</taxon>
        <taxon>Mortierellomycotina</taxon>
        <taxon>Mortierellomycetes</taxon>
        <taxon>Mortierellales</taxon>
        <taxon>Mortierellaceae</taxon>
        <taxon>Linnemannia</taxon>
    </lineage>
</organism>
<keyword evidence="3" id="KW-1185">Reference proteome</keyword>
<evidence type="ECO:0000313" key="2">
    <source>
        <dbReference type="EMBL" id="KAF9118732.1"/>
    </source>
</evidence>
<evidence type="ECO:0000256" key="1">
    <source>
        <dbReference type="SAM" id="MobiDB-lite"/>
    </source>
</evidence>
<sequence length="164" mass="19102">MEPLLDFPSEDEFSGDDNPHPLDQNEQPLNPNEQRPQAPKRIRLTPAGFRVDTFFNEVKKDKEIPEKCCAVCCRLLYPEEYCKLSVPYVRKIEKMLVKDRQAAHRNNRDFENINWPLGNYRDHHGNKIQNPHTHKPKGKGAEYVIVCARHKSSGTQSVETIMKY</sequence>
<feature type="non-terminal residue" evidence="2">
    <location>
        <position position="164"/>
    </location>
</feature>
<dbReference type="EMBL" id="JAAAUQ010003139">
    <property type="protein sequence ID" value="KAF9118732.1"/>
    <property type="molecule type" value="Genomic_DNA"/>
</dbReference>
<feature type="region of interest" description="Disordered" evidence="1">
    <location>
        <begin position="1"/>
        <end position="42"/>
    </location>
</feature>
<comment type="caution">
    <text evidence="2">The sequence shown here is derived from an EMBL/GenBank/DDBJ whole genome shotgun (WGS) entry which is preliminary data.</text>
</comment>
<dbReference type="Proteomes" id="UP000748756">
    <property type="component" value="Unassembled WGS sequence"/>
</dbReference>